<evidence type="ECO:0000256" key="1">
    <source>
        <dbReference type="SAM" id="MobiDB-lite"/>
    </source>
</evidence>
<sequence>MCNKTNNNNDNSPIKQENDKNRGRQQVEINTAEIIRHSQEPTNSLSKPRPSEDGE</sequence>
<feature type="compositionally biased region" description="Polar residues" evidence="1">
    <location>
        <begin position="1"/>
        <end position="15"/>
    </location>
</feature>
<feature type="region of interest" description="Disordered" evidence="1">
    <location>
        <begin position="1"/>
        <end position="55"/>
    </location>
</feature>
<reference evidence="2" key="1">
    <citation type="submission" date="2020-08" db="EMBL/GenBank/DDBJ databases">
        <title>Genome public.</title>
        <authorList>
            <person name="Liu C."/>
            <person name="Sun Q."/>
        </authorList>
    </citation>
    <scope>NUCLEOTIDE SEQUENCE</scope>
    <source>
        <strain evidence="2">H8</strain>
    </source>
</reference>
<dbReference type="Proteomes" id="UP000611762">
    <property type="component" value="Unassembled WGS sequence"/>
</dbReference>
<organism evidence="2 3">
    <name type="scientific">Congzhengia minquanensis</name>
    <dbReference type="NCBI Taxonomy" id="2763657"/>
    <lineage>
        <taxon>Bacteria</taxon>
        <taxon>Bacillati</taxon>
        <taxon>Bacillota</taxon>
        <taxon>Clostridia</taxon>
        <taxon>Eubacteriales</taxon>
        <taxon>Oscillospiraceae</taxon>
        <taxon>Congzhengia</taxon>
    </lineage>
</organism>
<keyword evidence="3" id="KW-1185">Reference proteome</keyword>
<accession>A0A926HY92</accession>
<dbReference type="AlphaFoldDB" id="A0A926HY92"/>
<evidence type="ECO:0000313" key="2">
    <source>
        <dbReference type="EMBL" id="MBC8540859.1"/>
    </source>
</evidence>
<comment type="caution">
    <text evidence="2">The sequence shown here is derived from an EMBL/GenBank/DDBJ whole genome shotgun (WGS) entry which is preliminary data.</text>
</comment>
<protein>
    <submittedName>
        <fullName evidence="2">Uncharacterized protein</fullName>
    </submittedName>
</protein>
<gene>
    <name evidence="2" type="ORF">H8698_07695</name>
</gene>
<proteinExistence type="predicted"/>
<name>A0A926HY92_9FIRM</name>
<dbReference type="EMBL" id="JACRSU010000002">
    <property type="protein sequence ID" value="MBC8540859.1"/>
    <property type="molecule type" value="Genomic_DNA"/>
</dbReference>
<dbReference type="RefSeq" id="WP_249312056.1">
    <property type="nucleotide sequence ID" value="NZ_JACRSU010000002.1"/>
</dbReference>
<evidence type="ECO:0000313" key="3">
    <source>
        <dbReference type="Proteomes" id="UP000611762"/>
    </source>
</evidence>